<evidence type="ECO:0000256" key="1">
    <source>
        <dbReference type="SAM" id="SignalP"/>
    </source>
</evidence>
<reference evidence="2" key="1">
    <citation type="submission" date="2021-08" db="EMBL/GenBank/DDBJ databases">
        <title>WGS assembly of Ceratopteris richardii.</title>
        <authorList>
            <person name="Marchant D.B."/>
            <person name="Chen G."/>
            <person name="Jenkins J."/>
            <person name="Shu S."/>
            <person name="Leebens-Mack J."/>
            <person name="Grimwood J."/>
            <person name="Schmutz J."/>
            <person name="Soltis P."/>
            <person name="Soltis D."/>
            <person name="Chen Z.-H."/>
        </authorList>
    </citation>
    <scope>NUCLEOTIDE SEQUENCE</scope>
    <source>
        <strain evidence="2">Whitten #5841</strain>
        <tissue evidence="2">Leaf</tissue>
    </source>
</reference>
<dbReference type="EMBL" id="CM035439">
    <property type="protein sequence ID" value="KAH7283534.1"/>
    <property type="molecule type" value="Genomic_DNA"/>
</dbReference>
<dbReference type="PROSITE" id="PS51257">
    <property type="entry name" value="PROKAR_LIPOPROTEIN"/>
    <property type="match status" value="1"/>
</dbReference>
<comment type="caution">
    <text evidence="2">The sequence shown here is derived from an EMBL/GenBank/DDBJ whole genome shotgun (WGS) entry which is preliminary data.</text>
</comment>
<evidence type="ECO:0000313" key="2">
    <source>
        <dbReference type="EMBL" id="KAH7283534.1"/>
    </source>
</evidence>
<dbReference type="Proteomes" id="UP000825935">
    <property type="component" value="Chromosome 34"/>
</dbReference>
<proteinExistence type="predicted"/>
<feature type="signal peptide" evidence="1">
    <location>
        <begin position="1"/>
        <end position="31"/>
    </location>
</feature>
<name>A0A8T2QIU0_CERRI</name>
<keyword evidence="1" id="KW-0732">Signal</keyword>
<accession>A0A8T2QIU0</accession>
<feature type="chain" id="PRO_5035865293" evidence="1">
    <location>
        <begin position="32"/>
        <end position="99"/>
    </location>
</feature>
<sequence length="99" mass="10936">MAQISGRVCFVLVMLLFSCLFLFSFDHPAEASRTLTSVIADPRHTSIFGSPLRKDMGRRLLSTSIDSMHQGKRLITVSSPQQATTNVAEPDYVCANSCR</sequence>
<keyword evidence="3" id="KW-1185">Reference proteome</keyword>
<evidence type="ECO:0000313" key="3">
    <source>
        <dbReference type="Proteomes" id="UP000825935"/>
    </source>
</evidence>
<organism evidence="2 3">
    <name type="scientific">Ceratopteris richardii</name>
    <name type="common">Triangle waterfern</name>
    <dbReference type="NCBI Taxonomy" id="49495"/>
    <lineage>
        <taxon>Eukaryota</taxon>
        <taxon>Viridiplantae</taxon>
        <taxon>Streptophyta</taxon>
        <taxon>Embryophyta</taxon>
        <taxon>Tracheophyta</taxon>
        <taxon>Polypodiopsida</taxon>
        <taxon>Polypodiidae</taxon>
        <taxon>Polypodiales</taxon>
        <taxon>Pteridineae</taxon>
        <taxon>Pteridaceae</taxon>
        <taxon>Parkerioideae</taxon>
        <taxon>Ceratopteris</taxon>
    </lineage>
</organism>
<dbReference type="AlphaFoldDB" id="A0A8T2QIU0"/>
<protein>
    <submittedName>
        <fullName evidence="2">Uncharacterized protein</fullName>
    </submittedName>
</protein>
<gene>
    <name evidence="2" type="ORF">KP509_34G011900</name>
</gene>